<dbReference type="GO" id="GO:0006508">
    <property type="term" value="P:proteolysis"/>
    <property type="evidence" value="ECO:0007669"/>
    <property type="project" value="UniProtKB-KW"/>
</dbReference>
<evidence type="ECO:0000256" key="6">
    <source>
        <dbReference type="ARBA" id="ARBA00023049"/>
    </source>
</evidence>
<keyword evidence="4" id="KW-0378">Hydrolase</keyword>
<evidence type="ECO:0000256" key="5">
    <source>
        <dbReference type="ARBA" id="ARBA00022833"/>
    </source>
</evidence>
<evidence type="ECO:0000256" key="2">
    <source>
        <dbReference type="ARBA" id="ARBA00022670"/>
    </source>
</evidence>
<dbReference type="Pfam" id="PF07998">
    <property type="entry name" value="Peptidase_M54"/>
    <property type="match status" value="1"/>
</dbReference>
<dbReference type="Gene3D" id="3.40.390.10">
    <property type="entry name" value="Collagenase (Catalytic Domain)"/>
    <property type="match status" value="1"/>
</dbReference>
<evidence type="ECO:0000256" key="3">
    <source>
        <dbReference type="ARBA" id="ARBA00022723"/>
    </source>
</evidence>
<accession>A0A4Y6PNH7</accession>
<evidence type="ECO:0000313" key="8">
    <source>
        <dbReference type="EMBL" id="QDG49365.1"/>
    </source>
</evidence>
<comment type="cofactor">
    <cofactor evidence="1">
        <name>Zn(2+)</name>
        <dbReference type="ChEBI" id="CHEBI:29105"/>
    </cofactor>
</comment>
<dbReference type="RefSeq" id="WP_141195863.1">
    <property type="nucleotide sequence ID" value="NZ_CP041186.1"/>
</dbReference>
<evidence type="ECO:0000256" key="4">
    <source>
        <dbReference type="ARBA" id="ARBA00022801"/>
    </source>
</evidence>
<dbReference type="PANTHER" id="PTHR15910">
    <property type="entry name" value="ARCHAEMETZINCIN"/>
    <property type="match status" value="1"/>
</dbReference>
<dbReference type="AlphaFoldDB" id="A0A4Y6PNH7"/>
<keyword evidence="5" id="KW-0862">Zinc</keyword>
<evidence type="ECO:0000313" key="9">
    <source>
        <dbReference type="Proteomes" id="UP000315995"/>
    </source>
</evidence>
<organism evidence="8 9">
    <name type="scientific">Persicimonas caeni</name>
    <dbReference type="NCBI Taxonomy" id="2292766"/>
    <lineage>
        <taxon>Bacteria</taxon>
        <taxon>Deltaproteobacteria</taxon>
        <taxon>Bradymonadales</taxon>
        <taxon>Bradymonadaceae</taxon>
        <taxon>Persicimonas</taxon>
    </lineage>
</organism>
<keyword evidence="3" id="KW-0479">Metal-binding</keyword>
<protein>
    <submittedName>
        <fullName evidence="8">Uncharacterized protein</fullName>
    </submittedName>
</protein>
<gene>
    <name evidence="8" type="ORF">FIV42_01025</name>
</gene>
<dbReference type="SUPFAM" id="SSF55486">
    <property type="entry name" value="Metalloproteases ('zincins'), catalytic domain"/>
    <property type="match status" value="1"/>
</dbReference>
<dbReference type="OrthoDB" id="269208at2"/>
<dbReference type="PANTHER" id="PTHR15910:SF1">
    <property type="entry name" value="ARCHAEMETZINCIN-2"/>
    <property type="match status" value="1"/>
</dbReference>
<name>A0A4Y6PNH7_PERCE</name>
<evidence type="ECO:0000256" key="1">
    <source>
        <dbReference type="ARBA" id="ARBA00001947"/>
    </source>
</evidence>
<evidence type="ECO:0000256" key="7">
    <source>
        <dbReference type="SAM" id="Phobius"/>
    </source>
</evidence>
<dbReference type="CDD" id="cd11375">
    <property type="entry name" value="Peptidase_M54"/>
    <property type="match status" value="1"/>
</dbReference>
<keyword evidence="7" id="KW-0472">Membrane</keyword>
<dbReference type="GO" id="GO:0046872">
    <property type="term" value="F:metal ion binding"/>
    <property type="evidence" value="ECO:0007669"/>
    <property type="project" value="UniProtKB-KW"/>
</dbReference>
<keyword evidence="7" id="KW-1133">Transmembrane helix</keyword>
<feature type="transmembrane region" description="Helical" evidence="7">
    <location>
        <begin position="17"/>
        <end position="36"/>
    </location>
</feature>
<keyword evidence="6" id="KW-0482">Metalloprotease</keyword>
<keyword evidence="7" id="KW-0812">Transmembrane</keyword>
<sequence>MDDTSDFLPWWVRHQRLVLAASAVVLVAAVSAWFVAETQLAAGVERCDPEAEAELGSDDWASGVVDVAAFTPLDEPGGGDWRAIHKEPRQCFSDWLDRKRQDVTQERRTLYLQPIGSFDAEASPDMETLAEFGRIYFGLPVKVMEPLDPASLELSKRQLGGEEQWLTTDVLDELETRLPNDAYAMLGLTMTDLWPGDGWNFVFGQARLSGRVGIYSFARYDPGPGVRPADDRRRMILLRSMKVMSHETGHMFGITHCLHYECNMNGSNSLYETDSQPIHLCPVDLRKLHHAVSFDIHRRYLALAEFYAEQGLVEQAEFVRLRASTNQPKTD</sequence>
<reference evidence="8 9" key="1">
    <citation type="submission" date="2019-06" db="EMBL/GenBank/DDBJ databases">
        <title>Persicimonas caeni gen. nov., sp. nov., a predatory bacterium isolated from solar saltern.</title>
        <authorList>
            <person name="Wang S."/>
        </authorList>
    </citation>
    <scope>NUCLEOTIDE SEQUENCE [LARGE SCALE GENOMIC DNA]</scope>
    <source>
        <strain evidence="8 9">YN101</strain>
    </source>
</reference>
<dbReference type="InterPro" id="IPR024079">
    <property type="entry name" value="MetalloPept_cat_dom_sf"/>
</dbReference>
<dbReference type="InterPro" id="IPR012962">
    <property type="entry name" value="Pept_M54_archaemetzincn"/>
</dbReference>
<keyword evidence="2" id="KW-0645">Protease</keyword>
<dbReference type="Proteomes" id="UP000315995">
    <property type="component" value="Chromosome"/>
</dbReference>
<dbReference type="GO" id="GO:0008237">
    <property type="term" value="F:metallopeptidase activity"/>
    <property type="evidence" value="ECO:0007669"/>
    <property type="project" value="UniProtKB-KW"/>
</dbReference>
<dbReference type="EMBL" id="CP041186">
    <property type="protein sequence ID" value="QDG49365.1"/>
    <property type="molecule type" value="Genomic_DNA"/>
</dbReference>
<proteinExistence type="predicted"/>
<keyword evidence="9" id="KW-1185">Reference proteome</keyword>
<accession>A0A5B8Y3H2</accession>